<keyword evidence="3" id="KW-1185">Reference proteome</keyword>
<sequence>MLPNGTRHWLHVLINADPLARRVISEAWCRAAWALTERATARIASRVLSIWPTYATAPTLKHFAWSALITGAFYRNFALLRTQPAPPFLAPLPATRDSDWHRPYHPADGDGEYSGGDHTQQSQGSLLMPAPP</sequence>
<proteinExistence type="predicted"/>
<accession>A0AAD7GDN3</accession>
<comment type="caution">
    <text evidence="2">The sequence shown here is derived from an EMBL/GenBank/DDBJ whole genome shotgun (WGS) entry which is preliminary data.</text>
</comment>
<gene>
    <name evidence="2" type="ORF">B0H17DRAFT_1202027</name>
</gene>
<name>A0AAD7GDN3_MYCRO</name>
<protein>
    <submittedName>
        <fullName evidence="2">Uncharacterized protein</fullName>
    </submittedName>
</protein>
<reference evidence="2" key="1">
    <citation type="submission" date="2023-03" db="EMBL/GenBank/DDBJ databases">
        <title>Massive genome expansion in bonnet fungi (Mycena s.s.) driven by repeated elements and novel gene families across ecological guilds.</title>
        <authorList>
            <consortium name="Lawrence Berkeley National Laboratory"/>
            <person name="Harder C.B."/>
            <person name="Miyauchi S."/>
            <person name="Viragh M."/>
            <person name="Kuo A."/>
            <person name="Thoen E."/>
            <person name="Andreopoulos B."/>
            <person name="Lu D."/>
            <person name="Skrede I."/>
            <person name="Drula E."/>
            <person name="Henrissat B."/>
            <person name="Morin E."/>
            <person name="Kohler A."/>
            <person name="Barry K."/>
            <person name="LaButti K."/>
            <person name="Morin E."/>
            <person name="Salamov A."/>
            <person name="Lipzen A."/>
            <person name="Mereny Z."/>
            <person name="Hegedus B."/>
            <person name="Baldrian P."/>
            <person name="Stursova M."/>
            <person name="Weitz H."/>
            <person name="Taylor A."/>
            <person name="Grigoriev I.V."/>
            <person name="Nagy L.G."/>
            <person name="Martin F."/>
            <person name="Kauserud H."/>
        </authorList>
    </citation>
    <scope>NUCLEOTIDE SEQUENCE</scope>
    <source>
        <strain evidence="2">CBHHK067</strain>
    </source>
</reference>
<evidence type="ECO:0000256" key="1">
    <source>
        <dbReference type="SAM" id="MobiDB-lite"/>
    </source>
</evidence>
<feature type="compositionally biased region" description="Basic and acidic residues" evidence="1">
    <location>
        <begin position="99"/>
        <end position="108"/>
    </location>
</feature>
<feature type="region of interest" description="Disordered" evidence="1">
    <location>
        <begin position="99"/>
        <end position="132"/>
    </location>
</feature>
<organism evidence="2 3">
    <name type="scientific">Mycena rosella</name>
    <name type="common">Pink bonnet</name>
    <name type="synonym">Agaricus rosellus</name>
    <dbReference type="NCBI Taxonomy" id="1033263"/>
    <lineage>
        <taxon>Eukaryota</taxon>
        <taxon>Fungi</taxon>
        <taxon>Dikarya</taxon>
        <taxon>Basidiomycota</taxon>
        <taxon>Agaricomycotina</taxon>
        <taxon>Agaricomycetes</taxon>
        <taxon>Agaricomycetidae</taxon>
        <taxon>Agaricales</taxon>
        <taxon>Marasmiineae</taxon>
        <taxon>Mycenaceae</taxon>
        <taxon>Mycena</taxon>
    </lineage>
</organism>
<evidence type="ECO:0000313" key="3">
    <source>
        <dbReference type="Proteomes" id="UP001221757"/>
    </source>
</evidence>
<dbReference type="AlphaFoldDB" id="A0AAD7GDN3"/>
<evidence type="ECO:0000313" key="2">
    <source>
        <dbReference type="EMBL" id="KAJ7689776.1"/>
    </source>
</evidence>
<dbReference type="EMBL" id="JARKIE010000069">
    <property type="protein sequence ID" value="KAJ7689776.1"/>
    <property type="molecule type" value="Genomic_DNA"/>
</dbReference>
<dbReference type="Proteomes" id="UP001221757">
    <property type="component" value="Unassembled WGS sequence"/>
</dbReference>